<evidence type="ECO:0000256" key="1">
    <source>
        <dbReference type="ARBA" id="ARBA00001554"/>
    </source>
</evidence>
<sequence>MSRTPLASQRELQDFLHQYPQWFVQDGRLHREYQFSGFVQAFGFMTRAALLAEAMNHHPDWSNSYNRVRIDLITHASGGITRLDMELAGKMEALAVCGSGVDC</sequence>
<dbReference type="OrthoDB" id="5294615at2"/>
<evidence type="ECO:0000256" key="4">
    <source>
        <dbReference type="HAMAP-Rule" id="MF_00434"/>
    </source>
</evidence>
<dbReference type="Pfam" id="PF01329">
    <property type="entry name" value="Pterin_4a"/>
    <property type="match status" value="1"/>
</dbReference>
<dbReference type="NCBIfam" id="NF002018">
    <property type="entry name" value="PRK00823.1-3"/>
    <property type="match status" value="1"/>
</dbReference>
<organism evidence="5 6">
    <name type="scientific">Marinospirillum alkaliphilum DSM 21637</name>
    <dbReference type="NCBI Taxonomy" id="1122209"/>
    <lineage>
        <taxon>Bacteria</taxon>
        <taxon>Pseudomonadati</taxon>
        <taxon>Pseudomonadota</taxon>
        <taxon>Gammaproteobacteria</taxon>
        <taxon>Oceanospirillales</taxon>
        <taxon>Oceanospirillaceae</taxon>
        <taxon>Marinospirillum</taxon>
    </lineage>
</organism>
<dbReference type="NCBIfam" id="NF002017">
    <property type="entry name" value="PRK00823.1-2"/>
    <property type="match status" value="1"/>
</dbReference>
<dbReference type="PANTHER" id="PTHR12599:SF0">
    <property type="entry name" value="PTERIN-4-ALPHA-CARBINOLAMINE DEHYDRATASE"/>
    <property type="match status" value="1"/>
</dbReference>
<dbReference type="InterPro" id="IPR036428">
    <property type="entry name" value="PCD_sf"/>
</dbReference>
<dbReference type="STRING" id="1122209.SAMN02745752_01821"/>
<dbReference type="AlphaFoldDB" id="A0A1K1XGE1"/>
<dbReference type="CDD" id="cd00914">
    <property type="entry name" value="PCD_DCoH_subfamily_b"/>
    <property type="match status" value="1"/>
</dbReference>
<dbReference type="SUPFAM" id="SSF55248">
    <property type="entry name" value="PCD-like"/>
    <property type="match status" value="1"/>
</dbReference>
<gene>
    <name evidence="5" type="ORF">SAMN02745752_01821</name>
</gene>
<evidence type="ECO:0000313" key="6">
    <source>
        <dbReference type="Proteomes" id="UP000182350"/>
    </source>
</evidence>
<comment type="similarity">
    <text evidence="2 4">Belongs to the pterin-4-alpha-carbinolamine dehydratase family.</text>
</comment>
<dbReference type="Gene3D" id="3.30.1360.20">
    <property type="entry name" value="Transcriptional coactivator/pterin dehydratase"/>
    <property type="match status" value="1"/>
</dbReference>
<dbReference type="PANTHER" id="PTHR12599">
    <property type="entry name" value="PTERIN-4-ALPHA-CARBINOLAMINE DEHYDRATASE"/>
    <property type="match status" value="1"/>
</dbReference>
<dbReference type="EC" id="4.2.1.96" evidence="4"/>
<evidence type="ECO:0000256" key="3">
    <source>
        <dbReference type="ARBA" id="ARBA00023239"/>
    </source>
</evidence>
<keyword evidence="3 4" id="KW-0456">Lyase</keyword>
<evidence type="ECO:0000256" key="2">
    <source>
        <dbReference type="ARBA" id="ARBA00006472"/>
    </source>
</evidence>
<dbReference type="GO" id="GO:0006729">
    <property type="term" value="P:tetrahydrobiopterin biosynthetic process"/>
    <property type="evidence" value="ECO:0007669"/>
    <property type="project" value="InterPro"/>
</dbReference>
<reference evidence="5 6" key="1">
    <citation type="submission" date="2016-11" db="EMBL/GenBank/DDBJ databases">
        <authorList>
            <person name="Jaros S."/>
            <person name="Januszkiewicz K."/>
            <person name="Wedrychowicz H."/>
        </authorList>
    </citation>
    <scope>NUCLEOTIDE SEQUENCE [LARGE SCALE GENOMIC DNA]</scope>
    <source>
        <strain evidence="5 6">DSM 21637</strain>
    </source>
</reference>
<dbReference type="EMBL" id="FPJW01000006">
    <property type="protein sequence ID" value="SFX48648.1"/>
    <property type="molecule type" value="Genomic_DNA"/>
</dbReference>
<name>A0A1K1XGE1_9GAMM</name>
<protein>
    <recommendedName>
        <fullName evidence="4">Putative pterin-4-alpha-carbinolamine dehydratase</fullName>
        <shortName evidence="4">PHS</shortName>
        <ecNumber evidence="4">4.2.1.96</ecNumber>
    </recommendedName>
    <alternativeName>
        <fullName evidence="4">4-alpha-hydroxy-tetrahydropterin dehydratase</fullName>
    </alternativeName>
    <alternativeName>
        <fullName evidence="4">Pterin carbinolamine dehydratase</fullName>
        <shortName evidence="4">PCD</shortName>
    </alternativeName>
</protein>
<evidence type="ECO:0000313" key="5">
    <source>
        <dbReference type="EMBL" id="SFX48648.1"/>
    </source>
</evidence>
<accession>A0A1K1XGE1</accession>
<dbReference type="HAMAP" id="MF_00434">
    <property type="entry name" value="Pterin_4_alpha"/>
    <property type="match status" value="1"/>
</dbReference>
<proteinExistence type="inferred from homology"/>
<keyword evidence="6" id="KW-1185">Reference proteome</keyword>
<dbReference type="Proteomes" id="UP000182350">
    <property type="component" value="Unassembled WGS sequence"/>
</dbReference>
<dbReference type="GO" id="GO:0008124">
    <property type="term" value="F:4-alpha-hydroxytetrahydrobiopterin dehydratase activity"/>
    <property type="evidence" value="ECO:0007669"/>
    <property type="project" value="UniProtKB-UniRule"/>
</dbReference>
<dbReference type="RefSeq" id="WP_072326126.1">
    <property type="nucleotide sequence ID" value="NZ_FPJW01000006.1"/>
</dbReference>
<comment type="catalytic activity">
    <reaction evidence="1 4">
        <text>(4aS,6R)-4a-hydroxy-L-erythro-5,6,7,8-tetrahydrobiopterin = (6R)-L-erythro-6,7-dihydrobiopterin + H2O</text>
        <dbReference type="Rhea" id="RHEA:11920"/>
        <dbReference type="ChEBI" id="CHEBI:15377"/>
        <dbReference type="ChEBI" id="CHEBI:15642"/>
        <dbReference type="ChEBI" id="CHEBI:43120"/>
        <dbReference type="EC" id="4.2.1.96"/>
    </reaction>
</comment>
<dbReference type="InterPro" id="IPR001533">
    <property type="entry name" value="Pterin_deHydtase"/>
</dbReference>